<evidence type="ECO:0000256" key="1">
    <source>
        <dbReference type="ARBA" id="ARBA00022692"/>
    </source>
</evidence>
<dbReference type="Proteomes" id="UP000838756">
    <property type="component" value="Unassembled WGS sequence"/>
</dbReference>
<comment type="caution">
    <text evidence="8">The sequence shown here is derived from an EMBL/GenBank/DDBJ whole genome shotgun (WGS) entry which is preliminary data.</text>
</comment>
<dbReference type="GO" id="GO:0009887">
    <property type="term" value="P:animal organ morphogenesis"/>
    <property type="evidence" value="ECO:0007669"/>
    <property type="project" value="UniProtKB-ARBA"/>
</dbReference>
<evidence type="ECO:0000259" key="7">
    <source>
        <dbReference type="PROSITE" id="PS50025"/>
    </source>
</evidence>
<dbReference type="Pfam" id="PF01049">
    <property type="entry name" value="CADH_Y-type_LIR"/>
    <property type="match status" value="1"/>
</dbReference>
<evidence type="ECO:0000256" key="2">
    <source>
        <dbReference type="ARBA" id="ARBA00022989"/>
    </source>
</evidence>
<dbReference type="InterPro" id="IPR000233">
    <property type="entry name" value="Cadherin_Y-type_LIR"/>
</dbReference>
<dbReference type="EMBL" id="CAKXAJ010025775">
    <property type="protein sequence ID" value="CAH2243825.1"/>
    <property type="molecule type" value="Genomic_DNA"/>
</dbReference>
<dbReference type="AlphaFoldDB" id="A0A8S4RXU3"/>
<dbReference type="PANTHER" id="PTHR15036:SF49">
    <property type="entry name" value="AXOTACTIN"/>
    <property type="match status" value="1"/>
</dbReference>
<feature type="signal peptide" evidence="6">
    <location>
        <begin position="1"/>
        <end position="24"/>
    </location>
</feature>
<feature type="chain" id="PRO_5035846680" evidence="6">
    <location>
        <begin position="25"/>
        <end position="271"/>
    </location>
</feature>
<comment type="function">
    <text evidence="4">Cadherins are calcium-dependent cell adhesion proteins.</text>
</comment>
<dbReference type="InterPro" id="IPR027397">
    <property type="entry name" value="Catenin-bd_sf"/>
</dbReference>
<dbReference type="PANTHER" id="PTHR15036">
    <property type="entry name" value="PIKACHURIN-LIKE PROTEIN"/>
    <property type="match status" value="1"/>
</dbReference>
<dbReference type="Gene3D" id="2.60.120.200">
    <property type="match status" value="1"/>
</dbReference>
<protein>
    <submittedName>
        <fullName evidence="8">Jg23210 protein</fullName>
    </submittedName>
</protein>
<dbReference type="PROSITE" id="PS50025">
    <property type="entry name" value="LAM_G_DOMAIN"/>
    <property type="match status" value="1"/>
</dbReference>
<feature type="transmembrane region" description="Helical" evidence="5">
    <location>
        <begin position="166"/>
        <end position="185"/>
    </location>
</feature>
<keyword evidence="1 5" id="KW-0812">Transmembrane</keyword>
<dbReference type="Gene3D" id="4.10.900.10">
    <property type="entry name" value="TCF3-CBD (Catenin binding domain)"/>
    <property type="match status" value="1"/>
</dbReference>
<comment type="caution">
    <text evidence="3">Lacks conserved residue(s) required for the propagation of feature annotation.</text>
</comment>
<evidence type="ECO:0000313" key="9">
    <source>
        <dbReference type="Proteomes" id="UP000838756"/>
    </source>
</evidence>
<dbReference type="InterPro" id="IPR013320">
    <property type="entry name" value="ConA-like_dom_sf"/>
</dbReference>
<dbReference type="SMART" id="SM00282">
    <property type="entry name" value="LamG"/>
    <property type="match status" value="1"/>
</dbReference>
<evidence type="ECO:0000256" key="6">
    <source>
        <dbReference type="SAM" id="SignalP"/>
    </source>
</evidence>
<keyword evidence="2 5" id="KW-1133">Transmembrane helix</keyword>
<name>A0A8S4RXU3_9NEOP</name>
<dbReference type="Pfam" id="PF02210">
    <property type="entry name" value="Laminin_G_2"/>
    <property type="match status" value="1"/>
</dbReference>
<accession>A0A8S4RXU3</accession>
<evidence type="ECO:0000256" key="4">
    <source>
        <dbReference type="RuleBase" id="RU004357"/>
    </source>
</evidence>
<dbReference type="FunFam" id="4.10.900.10:FF:000012">
    <property type="entry name" value="Putative DE-cadherin"/>
    <property type="match status" value="1"/>
</dbReference>
<keyword evidence="5" id="KW-0472">Membrane</keyword>
<keyword evidence="9" id="KW-1185">Reference proteome</keyword>
<feature type="domain" description="Laminin G" evidence="7">
    <location>
        <begin position="1"/>
        <end position="150"/>
    </location>
</feature>
<sequence>MAESSLIIIHNMLVHFMSLELVDGYPNLLVNYGSGTTRLNNSVIEVADGKPHLIEIVLMRSSIEMFVDRCKLSTCMSLAAPTGPREILNVNGPLQLGGASIDLQNLARSFGWKHVPTNTNFMGCISNFTYNDFMYNLGRPSVDHNADPGCQKSVFTAVTFGIDTNFLVAILVCIAILISIVGAAPDISGFLDDKKSVLDRDPDINPYDDVRHYAYEGDGNTSGSLSSLASCTDDEDLKFNYLSTFGPRFRKLADMYGDSDEDRPPHEESWC</sequence>
<dbReference type="GO" id="GO:0007156">
    <property type="term" value="P:homophilic cell adhesion via plasma membrane adhesion molecules"/>
    <property type="evidence" value="ECO:0007669"/>
    <property type="project" value="InterPro"/>
</dbReference>
<dbReference type="InterPro" id="IPR001791">
    <property type="entry name" value="Laminin_G"/>
</dbReference>
<proteinExistence type="predicted"/>
<evidence type="ECO:0000313" key="8">
    <source>
        <dbReference type="EMBL" id="CAH2243825.1"/>
    </source>
</evidence>
<dbReference type="GO" id="GO:0005509">
    <property type="term" value="F:calcium ion binding"/>
    <property type="evidence" value="ECO:0007669"/>
    <property type="project" value="InterPro"/>
</dbReference>
<reference evidence="8" key="1">
    <citation type="submission" date="2022-03" db="EMBL/GenBank/DDBJ databases">
        <authorList>
            <person name="Lindestad O."/>
        </authorList>
    </citation>
    <scope>NUCLEOTIDE SEQUENCE</scope>
</reference>
<evidence type="ECO:0000256" key="5">
    <source>
        <dbReference type="SAM" id="Phobius"/>
    </source>
</evidence>
<dbReference type="CDD" id="cd00110">
    <property type="entry name" value="LamG"/>
    <property type="match status" value="1"/>
</dbReference>
<dbReference type="InterPro" id="IPR050372">
    <property type="entry name" value="Neurexin-related_CASP"/>
</dbReference>
<dbReference type="OrthoDB" id="6252479at2759"/>
<dbReference type="SUPFAM" id="SSF49899">
    <property type="entry name" value="Concanavalin A-like lectins/glucanases"/>
    <property type="match status" value="1"/>
</dbReference>
<organism evidence="8 9">
    <name type="scientific">Pararge aegeria aegeria</name>
    <dbReference type="NCBI Taxonomy" id="348720"/>
    <lineage>
        <taxon>Eukaryota</taxon>
        <taxon>Metazoa</taxon>
        <taxon>Ecdysozoa</taxon>
        <taxon>Arthropoda</taxon>
        <taxon>Hexapoda</taxon>
        <taxon>Insecta</taxon>
        <taxon>Pterygota</taxon>
        <taxon>Neoptera</taxon>
        <taxon>Endopterygota</taxon>
        <taxon>Lepidoptera</taxon>
        <taxon>Glossata</taxon>
        <taxon>Ditrysia</taxon>
        <taxon>Papilionoidea</taxon>
        <taxon>Nymphalidae</taxon>
        <taxon>Satyrinae</taxon>
        <taxon>Satyrini</taxon>
        <taxon>Parargina</taxon>
        <taxon>Pararge</taxon>
    </lineage>
</organism>
<dbReference type="GO" id="GO:0016020">
    <property type="term" value="C:membrane"/>
    <property type="evidence" value="ECO:0007669"/>
    <property type="project" value="UniProtKB-SubCell"/>
</dbReference>
<gene>
    <name evidence="8" type="primary">jg23210</name>
    <name evidence="8" type="ORF">PAEG_LOCUS19907</name>
</gene>
<keyword evidence="6" id="KW-0732">Signal</keyword>
<evidence type="ECO:0000256" key="3">
    <source>
        <dbReference type="PROSITE-ProRule" id="PRU00122"/>
    </source>
</evidence>